<dbReference type="InterPro" id="IPR011704">
    <property type="entry name" value="ATPase_dyneun-rel_AAA"/>
</dbReference>
<dbReference type="Gene3D" id="3.40.50.300">
    <property type="entry name" value="P-loop containing nucleotide triphosphate hydrolases"/>
    <property type="match status" value="1"/>
</dbReference>
<dbReference type="PANTHER" id="PTHR37291:SF1">
    <property type="entry name" value="TYPE IV METHYL-DIRECTED RESTRICTION ENZYME ECOKMCRB SUBUNIT"/>
    <property type="match status" value="1"/>
</dbReference>
<dbReference type="SUPFAM" id="SSF52540">
    <property type="entry name" value="P-loop containing nucleoside triphosphate hydrolases"/>
    <property type="match status" value="1"/>
</dbReference>
<reference evidence="3 4" key="1">
    <citation type="submission" date="2020-07" db="EMBL/GenBank/DDBJ databases">
        <title>Halophilic bacteria isolated from french cheeses.</title>
        <authorList>
            <person name="Kothe C.I."/>
            <person name="Farah-Kraiem B."/>
            <person name="Renault P."/>
            <person name="Dridi B."/>
        </authorList>
    </citation>
    <scope>NUCLEOTIDE SEQUENCE [LARGE SCALE GENOMIC DNA]</scope>
    <source>
        <strain evidence="3 4">FME14</strain>
    </source>
</reference>
<comment type="caution">
    <text evidence="3">The sequence shown here is derived from an EMBL/GenBank/DDBJ whole genome shotgun (WGS) entry which is preliminary data.</text>
</comment>
<organism evidence="3 4">
    <name type="scientific">Pseudoalteromonas prydzensis</name>
    <dbReference type="NCBI Taxonomy" id="182141"/>
    <lineage>
        <taxon>Bacteria</taxon>
        <taxon>Pseudomonadati</taxon>
        <taxon>Pseudomonadota</taxon>
        <taxon>Gammaproteobacteria</taxon>
        <taxon>Alteromonadales</taxon>
        <taxon>Pseudoalteromonadaceae</taxon>
        <taxon>Pseudoalteromonas</taxon>
    </lineage>
</organism>
<dbReference type="Pfam" id="PF07728">
    <property type="entry name" value="AAA_5"/>
    <property type="match status" value="1"/>
</dbReference>
<evidence type="ECO:0000313" key="4">
    <source>
        <dbReference type="Proteomes" id="UP000707245"/>
    </source>
</evidence>
<dbReference type="RefSeq" id="WP_192541648.1">
    <property type="nucleotide sequence ID" value="NZ_RRZA01000026.1"/>
</dbReference>
<dbReference type="InterPro" id="IPR027417">
    <property type="entry name" value="P-loop_NTPase"/>
</dbReference>
<feature type="region of interest" description="Disordered" evidence="1">
    <location>
        <begin position="755"/>
        <end position="774"/>
    </location>
</feature>
<dbReference type="PANTHER" id="PTHR37291">
    <property type="entry name" value="5-METHYLCYTOSINE-SPECIFIC RESTRICTION ENZYME B"/>
    <property type="match status" value="1"/>
</dbReference>
<dbReference type="Proteomes" id="UP000707245">
    <property type="component" value="Unassembled WGS sequence"/>
</dbReference>
<evidence type="ECO:0000259" key="2">
    <source>
        <dbReference type="Pfam" id="PF07728"/>
    </source>
</evidence>
<sequence>MSITNHERQQFLEQFKKTWPIERLKTLKLEDYTSVGDKETLAYWLEFGIGRYLGSIKGGDSSKFGIYERKAEPKGQRDFISSDDRYSWKNKYGTSAKSAFANIKKKIIAVIDAVQAGDVEKIELLDFESALKWKLAFIYQNHAKPCVLPIYKLSKFKPFMADLPNYTHTIAYTKLLAIRGNRSALEYGFELWQKADAIEGQSTSDFDTPNDEENAISTLKSAPLNQILYGPPGTGKTYETVRAALQVLDPVAVAEYDACCHAKSVWKDRQQARQVLKARFDELKGQQRIRFVTFHQSFSYEDFVEGLRAETDEASGQLRYEVVDGVFKSLCEAADAKVTQKVEATIELNGRTVWKMSLGNTLANDAAIFEDCVTNDYVLLGYGGDIDFAGCKSRQEVQQRFVSSGVRLEDSRDYRLTSVTAFVTKMKPGDLVVVSDGNFKFRAIGEICGDYAYKTNPEYDGDYAQMRPVRWLRQYSPSLPHTELLNGQFSQMTLYKLSSPSLDKAKLAQLLAHAPTDTENQRPGARVLIIDEINRGNISRIFGELITLIEPSKRAGAAESLEVTLPYSKKPFRVPDNVFLIGTMNTADRSLAGLDIALRRRFAFTEMPPRPELLQNVSVERVNIGGLLAVMNQRIAALLDRDHCLGHAYFMPLHDEQTLARLADIFRQNIIPLLQEYFFEDWERIRWVLNDQSKAQEHAFIVAESAGLPELFPKVNDRLRQTQRWQLNDKAFSTIEAYRGIVAVASTPAETAVTSAQGEFSPALTEDDTARMDA</sequence>
<name>A0ABR9FLT1_9GAMM</name>
<dbReference type="EMBL" id="RRZA01000026">
    <property type="protein sequence ID" value="MBE0457786.1"/>
    <property type="molecule type" value="Genomic_DNA"/>
</dbReference>
<evidence type="ECO:0000313" key="3">
    <source>
        <dbReference type="EMBL" id="MBE0457786.1"/>
    </source>
</evidence>
<feature type="domain" description="ATPase dynein-related AAA" evidence="2">
    <location>
        <begin position="524"/>
        <end position="602"/>
    </location>
</feature>
<proteinExistence type="predicted"/>
<gene>
    <name evidence="3" type="ORF">EI167_10050</name>
</gene>
<accession>A0ABR9FLT1</accession>
<evidence type="ECO:0000256" key="1">
    <source>
        <dbReference type="SAM" id="MobiDB-lite"/>
    </source>
</evidence>
<protein>
    <submittedName>
        <fullName evidence="3">AAA family ATPase</fullName>
    </submittedName>
</protein>
<keyword evidence="4" id="KW-1185">Reference proteome</keyword>
<dbReference type="InterPro" id="IPR052934">
    <property type="entry name" value="Methyl-DNA_Rec/Restrict_Enz"/>
</dbReference>